<dbReference type="RefSeq" id="XP_005094070.1">
    <property type="nucleotide sequence ID" value="XM_005094013.3"/>
</dbReference>
<keyword evidence="6" id="KW-0498">Mitosis</keyword>
<evidence type="ECO:0000256" key="4">
    <source>
        <dbReference type="ARBA" id="ARBA00022912"/>
    </source>
</evidence>
<sequence>MADGGDSDNNERPNSGLPRPQSVGNQWTGSSALQRAALDDQVMASPSSAGAPRSSFSLISSPFARGVREADPSSSHFISPSKEGEIPMECSPMSVKKSSSATVDTGASPVLPTTPLSSKASESQGPSVEAHSPEPQKSGTHLLFSSDDSDEGYSLKPADIFAGSPDSPDTSPVLKTINLNSFDTEDDGNDPGDFLSRQTDQSFRRCRSQEIRKNYNDLSNTPPNSFSSSGSRRSLFKRPLDVPVKEKSFSKRLKDGAKFISEVPETEAEAGDNGATATATASPCKEVSDTDHERIQSAVDSLQSGELIADGSRNYCLPVTTGKHHDLQNINHETMACVLENRYRGAYDKLTIIDCRYPYEYKGGHIKGAINIYTEKEIRDFLQREVEEFKKASRVHILVFHCEFSSQRGPCLLRHLRQNDRQLNRNYYPKLVFPEIYCLFGGYKEFFTHHPELCEPSGYIQMDDENYVAAYLHFKARAKSWTADGGK</sequence>
<dbReference type="InterPro" id="IPR036873">
    <property type="entry name" value="Rhodanese-like_dom_sf"/>
</dbReference>
<dbReference type="Pfam" id="PF00581">
    <property type="entry name" value="Rhodanese"/>
    <property type="match status" value="1"/>
</dbReference>
<dbReference type="PROSITE" id="PS50206">
    <property type="entry name" value="RHODANESE_3"/>
    <property type="match status" value="1"/>
</dbReference>
<dbReference type="GeneID" id="101849598"/>
<dbReference type="EC" id="3.1.3.48" evidence="6"/>
<reference evidence="10 11" key="1">
    <citation type="submission" date="2025-05" db="UniProtKB">
        <authorList>
            <consortium name="RefSeq"/>
        </authorList>
    </citation>
    <scope>IDENTIFICATION</scope>
</reference>
<dbReference type="SUPFAM" id="SSF52821">
    <property type="entry name" value="Rhodanese/Cell cycle control phosphatase"/>
    <property type="match status" value="1"/>
</dbReference>
<dbReference type="SMART" id="SM00450">
    <property type="entry name" value="RHOD"/>
    <property type="match status" value="1"/>
</dbReference>
<evidence type="ECO:0000313" key="10">
    <source>
        <dbReference type="RefSeq" id="XP_005094070.1"/>
    </source>
</evidence>
<dbReference type="PANTHER" id="PTHR10828:SF76">
    <property type="entry name" value="M-PHASE INDUCER PHOSPHATASE"/>
    <property type="match status" value="1"/>
</dbReference>
<gene>
    <name evidence="10 11 12 13" type="primary">LOC101849598</name>
</gene>
<organism evidence="9 13">
    <name type="scientific">Aplysia californica</name>
    <name type="common">California sea hare</name>
    <dbReference type="NCBI Taxonomy" id="6500"/>
    <lineage>
        <taxon>Eukaryota</taxon>
        <taxon>Metazoa</taxon>
        <taxon>Spiralia</taxon>
        <taxon>Lophotrochozoa</taxon>
        <taxon>Mollusca</taxon>
        <taxon>Gastropoda</taxon>
        <taxon>Heterobranchia</taxon>
        <taxon>Euthyneura</taxon>
        <taxon>Tectipleura</taxon>
        <taxon>Aplysiida</taxon>
        <taxon>Aplysioidea</taxon>
        <taxon>Aplysiidae</taxon>
        <taxon>Aplysia</taxon>
    </lineage>
</organism>
<dbReference type="CDD" id="cd01530">
    <property type="entry name" value="Cdc25"/>
    <property type="match status" value="1"/>
</dbReference>
<protein>
    <recommendedName>
        <fullName evidence="6">M-phase inducer phosphatase</fullName>
        <ecNumber evidence="6">3.1.3.48</ecNumber>
    </recommendedName>
</protein>
<keyword evidence="9" id="KW-1185">Reference proteome</keyword>
<feature type="compositionally biased region" description="Polar residues" evidence="7">
    <location>
        <begin position="96"/>
        <end position="105"/>
    </location>
</feature>
<feature type="region of interest" description="Disordered" evidence="7">
    <location>
        <begin position="264"/>
        <end position="287"/>
    </location>
</feature>
<dbReference type="PRINTS" id="PR00716">
    <property type="entry name" value="MPIPHPHTASE"/>
</dbReference>
<proteinExistence type="inferred from homology"/>
<feature type="compositionally biased region" description="Low complexity" evidence="7">
    <location>
        <begin position="271"/>
        <end position="281"/>
    </location>
</feature>
<evidence type="ECO:0000313" key="11">
    <source>
        <dbReference type="RefSeq" id="XP_012935532.1"/>
    </source>
</evidence>
<evidence type="ECO:0000256" key="7">
    <source>
        <dbReference type="SAM" id="MobiDB-lite"/>
    </source>
</evidence>
<dbReference type="Gene3D" id="3.40.250.10">
    <property type="entry name" value="Rhodanese-like domain"/>
    <property type="match status" value="1"/>
</dbReference>
<name>A0ABM1VQ68_APLCA</name>
<dbReference type="RefSeq" id="XP_012935534.1">
    <property type="nucleotide sequence ID" value="XM_013080080.2"/>
</dbReference>
<keyword evidence="4 6" id="KW-0904">Protein phosphatase</keyword>
<evidence type="ECO:0000256" key="2">
    <source>
        <dbReference type="ARBA" id="ARBA00022618"/>
    </source>
</evidence>
<feature type="compositionally biased region" description="Low complexity" evidence="7">
    <location>
        <begin position="44"/>
        <end position="57"/>
    </location>
</feature>
<accession>A0ABM1VQ68</accession>
<evidence type="ECO:0000313" key="9">
    <source>
        <dbReference type="Proteomes" id="UP000694888"/>
    </source>
</evidence>
<evidence type="ECO:0000313" key="13">
    <source>
        <dbReference type="RefSeq" id="XP_035824560.1"/>
    </source>
</evidence>
<dbReference type="RefSeq" id="XP_035824560.1">
    <property type="nucleotide sequence ID" value="XM_035968667.1"/>
</dbReference>
<feature type="domain" description="Rhodanese" evidence="8">
    <location>
        <begin position="346"/>
        <end position="455"/>
    </location>
</feature>
<evidence type="ECO:0000259" key="8">
    <source>
        <dbReference type="PROSITE" id="PS50206"/>
    </source>
</evidence>
<evidence type="ECO:0000313" key="12">
    <source>
        <dbReference type="RefSeq" id="XP_012935534.1"/>
    </source>
</evidence>
<feature type="compositionally biased region" description="Low complexity" evidence="7">
    <location>
        <begin position="218"/>
        <end position="233"/>
    </location>
</feature>
<comment type="function">
    <text evidence="6">Tyrosine protein phosphatase which functions as a dosage-dependent inducer of mitotic progression.</text>
</comment>
<feature type="compositionally biased region" description="Polar residues" evidence="7">
    <location>
        <begin position="22"/>
        <end position="33"/>
    </location>
</feature>
<dbReference type="InterPro" id="IPR001763">
    <property type="entry name" value="Rhodanese-like_dom"/>
</dbReference>
<feature type="compositionally biased region" description="Polar residues" evidence="7">
    <location>
        <begin position="114"/>
        <end position="126"/>
    </location>
</feature>
<keyword evidence="2 6" id="KW-0132">Cell division</keyword>
<evidence type="ECO:0000256" key="1">
    <source>
        <dbReference type="ARBA" id="ARBA00011065"/>
    </source>
</evidence>
<feature type="region of interest" description="Disordered" evidence="7">
    <location>
        <begin position="1"/>
        <end position="234"/>
    </location>
</feature>
<dbReference type="PANTHER" id="PTHR10828">
    <property type="entry name" value="M-PHASE INDUCER PHOSPHATASE DUAL SPECIFICITY PHOSPHATASE CDC25"/>
    <property type="match status" value="1"/>
</dbReference>
<keyword evidence="3 6" id="KW-0378">Hydrolase</keyword>
<dbReference type="Proteomes" id="UP000694888">
    <property type="component" value="Unplaced"/>
</dbReference>
<comment type="similarity">
    <text evidence="1 6">Belongs to the MPI phosphatase family.</text>
</comment>
<dbReference type="InterPro" id="IPR000751">
    <property type="entry name" value="MPI_Phosphatase"/>
</dbReference>
<evidence type="ECO:0000256" key="3">
    <source>
        <dbReference type="ARBA" id="ARBA00022801"/>
    </source>
</evidence>
<comment type="catalytic activity">
    <reaction evidence="6">
        <text>O-phospho-L-tyrosyl-[protein] + H2O = L-tyrosyl-[protein] + phosphate</text>
        <dbReference type="Rhea" id="RHEA:10684"/>
        <dbReference type="Rhea" id="RHEA-COMP:10136"/>
        <dbReference type="Rhea" id="RHEA-COMP:20101"/>
        <dbReference type="ChEBI" id="CHEBI:15377"/>
        <dbReference type="ChEBI" id="CHEBI:43474"/>
        <dbReference type="ChEBI" id="CHEBI:46858"/>
        <dbReference type="ChEBI" id="CHEBI:61978"/>
        <dbReference type="EC" id="3.1.3.48"/>
    </reaction>
</comment>
<evidence type="ECO:0000256" key="6">
    <source>
        <dbReference type="RuleBase" id="RU368028"/>
    </source>
</evidence>
<dbReference type="RefSeq" id="XP_012935532.1">
    <property type="nucleotide sequence ID" value="XM_013080078.2"/>
</dbReference>
<evidence type="ECO:0000256" key="5">
    <source>
        <dbReference type="ARBA" id="ARBA00023306"/>
    </source>
</evidence>
<keyword evidence="5 6" id="KW-0131">Cell cycle</keyword>